<dbReference type="SUPFAM" id="SSF50729">
    <property type="entry name" value="PH domain-like"/>
    <property type="match status" value="1"/>
</dbReference>
<name>A0A8K1FHC9_PYTOL</name>
<dbReference type="Pfam" id="PF00400">
    <property type="entry name" value="WD40"/>
    <property type="match status" value="3"/>
</dbReference>
<dbReference type="Gene3D" id="2.130.10.10">
    <property type="entry name" value="YVTN repeat-like/Quinoprotein amine dehydrogenase"/>
    <property type="match status" value="2"/>
</dbReference>
<dbReference type="InterPro" id="IPR036322">
    <property type="entry name" value="WD40_repeat_dom_sf"/>
</dbReference>
<dbReference type="OrthoDB" id="26681at2759"/>
<dbReference type="PROSITE" id="PS50294">
    <property type="entry name" value="WD_REPEATS_REGION"/>
    <property type="match status" value="1"/>
</dbReference>
<comment type="caution">
    <text evidence="6">The sequence shown here is derived from an EMBL/GenBank/DDBJ whole genome shotgun (WGS) entry which is preliminary data.</text>
</comment>
<feature type="repeat" description="WD" evidence="3">
    <location>
        <begin position="979"/>
        <end position="1013"/>
    </location>
</feature>
<evidence type="ECO:0000259" key="4">
    <source>
        <dbReference type="PROSITE" id="PS50197"/>
    </source>
</evidence>
<dbReference type="Pfam" id="PF25400">
    <property type="entry name" value="PH_FAN"/>
    <property type="match status" value="1"/>
</dbReference>
<feature type="domain" description="BEACH" evidence="4">
    <location>
        <begin position="292"/>
        <end position="589"/>
    </location>
</feature>
<protein>
    <recommendedName>
        <fullName evidence="8">Protein FAN</fullName>
    </recommendedName>
</protein>
<keyword evidence="2" id="KW-0677">Repeat</keyword>
<evidence type="ECO:0000256" key="2">
    <source>
        <dbReference type="ARBA" id="ARBA00022737"/>
    </source>
</evidence>
<dbReference type="PROSITE" id="PS50082">
    <property type="entry name" value="WD_REPEATS_2"/>
    <property type="match status" value="2"/>
</dbReference>
<dbReference type="PANTHER" id="PTHR13743:SF123">
    <property type="entry name" value="PROTEIN FAN"/>
    <property type="match status" value="1"/>
</dbReference>
<dbReference type="PANTHER" id="PTHR13743">
    <property type="entry name" value="BEIGE/BEACH-RELATED"/>
    <property type="match status" value="1"/>
</dbReference>
<feature type="domain" description="BEACH-type PH" evidence="5">
    <location>
        <begin position="191"/>
        <end position="287"/>
    </location>
</feature>
<dbReference type="SMART" id="SM01026">
    <property type="entry name" value="Beach"/>
    <property type="match status" value="1"/>
</dbReference>
<evidence type="ECO:0000256" key="1">
    <source>
        <dbReference type="ARBA" id="ARBA00022574"/>
    </source>
</evidence>
<dbReference type="Pfam" id="PF02138">
    <property type="entry name" value="Beach"/>
    <property type="match status" value="1"/>
</dbReference>
<dbReference type="InterPro" id="IPR050865">
    <property type="entry name" value="BEACH_Domain"/>
</dbReference>
<dbReference type="InterPro" id="IPR023362">
    <property type="entry name" value="PH-BEACH_dom"/>
</dbReference>
<dbReference type="InterPro" id="IPR000409">
    <property type="entry name" value="BEACH_dom"/>
</dbReference>
<evidence type="ECO:0000313" key="7">
    <source>
        <dbReference type="Proteomes" id="UP000794436"/>
    </source>
</evidence>
<dbReference type="InterPro" id="IPR015943">
    <property type="entry name" value="WD40/YVTN_repeat-like_dom_sf"/>
</dbReference>
<dbReference type="Proteomes" id="UP000794436">
    <property type="component" value="Unassembled WGS sequence"/>
</dbReference>
<dbReference type="FunFam" id="1.10.1540.10:FF:000001">
    <property type="entry name" value="neurobeachin isoform X1"/>
    <property type="match status" value="1"/>
</dbReference>
<keyword evidence="7" id="KW-1185">Reference proteome</keyword>
<gene>
    <name evidence="6" type="ORF">Poli38472_005199</name>
</gene>
<dbReference type="InterPro" id="IPR057496">
    <property type="entry name" value="FAN-like_PH"/>
</dbReference>
<dbReference type="Gene3D" id="2.30.29.30">
    <property type="entry name" value="Pleckstrin-homology domain (PH domain)/Phosphotyrosine-binding domain (PTB)"/>
    <property type="match status" value="1"/>
</dbReference>
<evidence type="ECO:0000313" key="6">
    <source>
        <dbReference type="EMBL" id="TMW62581.1"/>
    </source>
</evidence>
<dbReference type="EMBL" id="SPLM01000073">
    <property type="protein sequence ID" value="TMW62581.1"/>
    <property type="molecule type" value="Genomic_DNA"/>
</dbReference>
<reference evidence="6" key="1">
    <citation type="submission" date="2019-03" db="EMBL/GenBank/DDBJ databases">
        <title>Long read genome sequence of the mycoparasitic Pythium oligandrum ATCC 38472 isolated from sugarbeet rhizosphere.</title>
        <authorList>
            <person name="Gaulin E."/>
        </authorList>
    </citation>
    <scope>NUCLEOTIDE SEQUENCE</scope>
    <source>
        <strain evidence="6">ATCC 38472_TT</strain>
    </source>
</reference>
<dbReference type="AlphaFoldDB" id="A0A8K1FHC9"/>
<evidence type="ECO:0000259" key="5">
    <source>
        <dbReference type="PROSITE" id="PS51783"/>
    </source>
</evidence>
<keyword evidence="1 3" id="KW-0853">WD repeat</keyword>
<dbReference type="InterPro" id="IPR011993">
    <property type="entry name" value="PH-like_dom_sf"/>
</dbReference>
<dbReference type="SUPFAM" id="SSF81837">
    <property type="entry name" value="BEACH domain"/>
    <property type="match status" value="1"/>
</dbReference>
<evidence type="ECO:0000256" key="3">
    <source>
        <dbReference type="PROSITE-ProRule" id="PRU00221"/>
    </source>
</evidence>
<accession>A0A8K1FHC9</accession>
<dbReference type="Gene3D" id="1.10.1540.10">
    <property type="entry name" value="BEACH domain"/>
    <property type="match status" value="1"/>
</dbReference>
<sequence length="1067" mass="123153">MWARRTSQARNLQTTRFNLLLLEDGEYFLEDYSAFRYLEPLSSTHRKVQGRLKVCTRGLFFVPNDIILPITRFPFRWMPERPHVERLSGGKTQRCLAFRCNAVLEMRERGIDHPYVQRPTLEDDEETPAKFTFTLLYSTLENFIESVNKIYEVANLPRRSMNKVEEEKYLAPVLGPRLAVDFDPSLLVDFREQLLFSPGRAVTRIEPLLNHPGCLVLTNQRLYFEPAKLNNVVDPVLHWDYTDIEQLYKRRYLLRQTGLEIYLKGGQSFFFSFRTRRDRDSIYDLMVEQPTLARFERSALDEMMYKWQRRELSNFEYLMFLNNAAGRTRNDLTQYPVFPWILSDYTSESLDLTNPAVYRDLSKPVGALNEERLEFFRSRYEMMPRDEEGEGFPPPFLYGTHYSTPGYVLYYLVRMLPQYMLCLQNGKFDAPDRLFRSIQVTWEGCLNNHTDVKELIPEFFDETMSAEEWLTNHQQLDLGTTQSLERINDVELPKWANGSPADFVKKHREALESDYVSQHLHEWIDLIFGYKQQGEEAVSADNLFYYLSYEGAVDLETIDDPVGKCSLESQIQEFGQTPKLLFSTPHPAREENESHIQVATPDLIPSPRIRKPRMRDILRPPLQRTRRGRRAIELNQSSLDESSALDKKKLTIKIGMQRQYTLTCVQEPFLQVPRLIGEFAHDLLMKHGSGKPPKKWNWRSKLKHTESFSSNNWQWRESVRQPLHTGEITCSVLSKDDSTLFSTCKHSCFKVSSVTDGSTIRNINAKAALSCCDVSPDEKRLLVGCWDNRVYMYSLENGRVIDRVFAHSDGISAICVMHNRFLTSSWDSTIKLWSYTDKYLVASPIQTFLDCDEAVLSLDVSPGGKWGAAGARNGVVYLFNLRLATYHKEVMVSPDRRGDVASVCFAANSQTFVCMTLENELLQYNLDGEQLYRMEVNATGQVRCFESDGEYAVGGTTNGKIFFWKLNEPPGKEVVYEIPRAHETIICSLVVASNGSCVITGAIDGSVRVWRIQPKHRHKRKSTQKSISEYEALLARQHATHGTQPRALSFPTSYVALLEEAQGFLEG</sequence>
<dbReference type="InterPro" id="IPR001680">
    <property type="entry name" value="WD40_rpt"/>
</dbReference>
<dbReference type="Pfam" id="PF14844">
    <property type="entry name" value="PH_BEACH"/>
    <property type="match status" value="1"/>
</dbReference>
<dbReference type="CDD" id="cd06071">
    <property type="entry name" value="Beach"/>
    <property type="match status" value="1"/>
</dbReference>
<proteinExistence type="predicted"/>
<evidence type="ECO:0008006" key="8">
    <source>
        <dbReference type="Google" id="ProtNLM"/>
    </source>
</evidence>
<dbReference type="PROSITE" id="PS51783">
    <property type="entry name" value="PH_BEACH"/>
    <property type="match status" value="1"/>
</dbReference>
<dbReference type="SUPFAM" id="SSF50978">
    <property type="entry name" value="WD40 repeat-like"/>
    <property type="match status" value="1"/>
</dbReference>
<dbReference type="PROSITE" id="PS50197">
    <property type="entry name" value="BEACH"/>
    <property type="match status" value="1"/>
</dbReference>
<dbReference type="SMART" id="SM00320">
    <property type="entry name" value="WD40"/>
    <property type="match status" value="6"/>
</dbReference>
<dbReference type="InterPro" id="IPR036372">
    <property type="entry name" value="BEACH_dom_sf"/>
</dbReference>
<feature type="repeat" description="WD" evidence="3">
    <location>
        <begin position="804"/>
        <end position="843"/>
    </location>
</feature>
<organism evidence="6 7">
    <name type="scientific">Pythium oligandrum</name>
    <name type="common">Mycoparasitic fungus</name>
    <dbReference type="NCBI Taxonomy" id="41045"/>
    <lineage>
        <taxon>Eukaryota</taxon>
        <taxon>Sar</taxon>
        <taxon>Stramenopiles</taxon>
        <taxon>Oomycota</taxon>
        <taxon>Peronosporomycetes</taxon>
        <taxon>Pythiales</taxon>
        <taxon>Pythiaceae</taxon>
        <taxon>Pythium</taxon>
    </lineage>
</organism>